<organism evidence="1 2">
    <name type="scientific">Paenibacillus antri</name>
    <dbReference type="NCBI Taxonomy" id="2582848"/>
    <lineage>
        <taxon>Bacteria</taxon>
        <taxon>Bacillati</taxon>
        <taxon>Bacillota</taxon>
        <taxon>Bacilli</taxon>
        <taxon>Bacillales</taxon>
        <taxon>Paenibacillaceae</taxon>
        <taxon>Paenibacillus</taxon>
    </lineage>
</organism>
<sequence length="409" mass="46437">MRTREEALWKTLLRRMTAWFGAGAAETESGSPAAHAADAVIRVDPKERERVRRALERPPATTTLDGEAARLVERIRNETRERNRDNVTRTNAYREFYIRRPEVHWAFLAHMVSRNGGWNMTDLQGELLPRLLATATRGRLFDMLEDANSFIFGDAFPQLLLYEECRKRGVPRFSLLPALGVSRFMQPVWERFWETRDSALLTTALIVNEQHYIEGRIVRDPKVQEQVLSSLPFQAQAALQLNQVYFPYGGRDGEGRQRLAGLILENFGDLAERIEVGKTLYAMLFGIQAVADGAEAFASKTPHTGSRADYWPELFAPLRARPPGGAYEARLDGPKLRPGAERFYSPRLEAAWKRRPLREPERYDWLRDAGEACAYLTDARAKPPFEMGAEACYGLNKLELAALANAALR</sequence>
<accession>A0A5R9GIS9</accession>
<name>A0A5R9GIS9_9BACL</name>
<dbReference type="Pfam" id="PF10720">
    <property type="entry name" value="DUF2515"/>
    <property type="match status" value="1"/>
</dbReference>
<dbReference type="AlphaFoldDB" id="A0A5R9GIS9"/>
<dbReference type="Proteomes" id="UP000309676">
    <property type="component" value="Unassembled WGS sequence"/>
</dbReference>
<comment type="caution">
    <text evidence="1">The sequence shown here is derived from an EMBL/GenBank/DDBJ whole genome shotgun (WGS) entry which is preliminary data.</text>
</comment>
<evidence type="ECO:0000313" key="2">
    <source>
        <dbReference type="Proteomes" id="UP000309676"/>
    </source>
</evidence>
<dbReference type="OrthoDB" id="2690514at2"/>
<keyword evidence="2" id="KW-1185">Reference proteome</keyword>
<proteinExistence type="predicted"/>
<dbReference type="EMBL" id="VCIW01000002">
    <property type="protein sequence ID" value="TLS53364.1"/>
    <property type="molecule type" value="Genomic_DNA"/>
</dbReference>
<dbReference type="InterPro" id="IPR019658">
    <property type="entry name" value="DUF2515"/>
</dbReference>
<gene>
    <name evidence="1" type="ORF">FE782_03580</name>
</gene>
<reference evidence="1 2" key="1">
    <citation type="submission" date="2019-05" db="EMBL/GenBank/DDBJ databases">
        <authorList>
            <person name="Narsing Rao M.P."/>
            <person name="Li W.J."/>
        </authorList>
    </citation>
    <scope>NUCLEOTIDE SEQUENCE [LARGE SCALE GENOMIC DNA]</scope>
    <source>
        <strain evidence="1 2">SYSU_K30003</strain>
    </source>
</reference>
<protein>
    <submittedName>
        <fullName evidence="1">DUF2515 domain-containing protein</fullName>
    </submittedName>
</protein>
<evidence type="ECO:0000313" key="1">
    <source>
        <dbReference type="EMBL" id="TLS53364.1"/>
    </source>
</evidence>
<dbReference type="RefSeq" id="WP_138192589.1">
    <property type="nucleotide sequence ID" value="NZ_VCIW01000002.1"/>
</dbReference>